<dbReference type="InterPro" id="IPR011010">
    <property type="entry name" value="DNA_brk_join_enz"/>
</dbReference>
<keyword evidence="3" id="KW-0238">DNA-binding</keyword>
<dbReference type="Gene3D" id="1.10.150.130">
    <property type="match status" value="1"/>
</dbReference>
<evidence type="ECO:0000259" key="5">
    <source>
        <dbReference type="PROSITE" id="PS51898"/>
    </source>
</evidence>
<comment type="similarity">
    <text evidence="1">Belongs to the 'phage' integrase family.</text>
</comment>
<dbReference type="PANTHER" id="PTHR30629">
    <property type="entry name" value="PROPHAGE INTEGRASE"/>
    <property type="match status" value="1"/>
</dbReference>
<dbReference type="SUPFAM" id="SSF56349">
    <property type="entry name" value="DNA breaking-rejoining enzymes"/>
    <property type="match status" value="1"/>
</dbReference>
<proteinExistence type="inferred from homology"/>
<comment type="caution">
    <text evidence="6">The sequence shown here is derived from an EMBL/GenBank/DDBJ whole genome shotgun (WGS) entry which is preliminary data.</text>
</comment>
<gene>
    <name evidence="6" type="ORF">HW542_14350</name>
</gene>
<dbReference type="InterPro" id="IPR010998">
    <property type="entry name" value="Integrase_recombinase_N"/>
</dbReference>
<evidence type="ECO:0000256" key="2">
    <source>
        <dbReference type="ARBA" id="ARBA00022908"/>
    </source>
</evidence>
<sequence>MPADVKIVRKTLADGTVKEYRYPRKRKDAAPRGPAVGTIADILRQYLGSPEWMGTRPSTKKGRRLYLIELERIGNVPIRDLRRREILTIRDTIARTRGSGAANQFIQSTSAFLSWALNREWVEANTAARIGMLPYKPFKAWTREMARDAITNLPSHMSRAVMLALFTGQRRSDLCAMKWSDIVRGAIYVRQIKTGAELQIPIHPVLAQAMESWPRTAETILTGLRGGPMTAYNLGRSLNEAHDKGIIPKGYSIHGLRKLAATLLAESGCSTHEIASITGHKTLKMVELYTRSFDQRRLAEDAILKLETAFWKPEEIER</sequence>
<organism evidence="6 7">
    <name type="scientific">Asaia spathodeae</name>
    <dbReference type="NCBI Taxonomy" id="657016"/>
    <lineage>
        <taxon>Bacteria</taxon>
        <taxon>Pseudomonadati</taxon>
        <taxon>Pseudomonadota</taxon>
        <taxon>Alphaproteobacteria</taxon>
        <taxon>Acetobacterales</taxon>
        <taxon>Acetobacteraceae</taxon>
        <taxon>Asaia</taxon>
    </lineage>
</organism>
<evidence type="ECO:0000256" key="4">
    <source>
        <dbReference type="ARBA" id="ARBA00023172"/>
    </source>
</evidence>
<accession>A0ABX2P7P7</accession>
<dbReference type="Pfam" id="PF00589">
    <property type="entry name" value="Phage_integrase"/>
    <property type="match status" value="1"/>
</dbReference>
<keyword evidence="7" id="KW-1185">Reference proteome</keyword>
<evidence type="ECO:0000313" key="6">
    <source>
        <dbReference type="EMBL" id="NVN47980.1"/>
    </source>
</evidence>
<evidence type="ECO:0000256" key="1">
    <source>
        <dbReference type="ARBA" id="ARBA00008857"/>
    </source>
</evidence>
<evidence type="ECO:0000313" key="7">
    <source>
        <dbReference type="Proteomes" id="UP001516351"/>
    </source>
</evidence>
<dbReference type="InterPro" id="IPR002104">
    <property type="entry name" value="Integrase_catalytic"/>
</dbReference>
<evidence type="ECO:0000256" key="3">
    <source>
        <dbReference type="ARBA" id="ARBA00023125"/>
    </source>
</evidence>
<feature type="domain" description="Tyr recombinase" evidence="5">
    <location>
        <begin position="136"/>
        <end position="303"/>
    </location>
</feature>
<dbReference type="PROSITE" id="PS51898">
    <property type="entry name" value="TYR_RECOMBINASE"/>
    <property type="match status" value="1"/>
</dbReference>
<dbReference type="Proteomes" id="UP001516351">
    <property type="component" value="Unassembled WGS sequence"/>
</dbReference>
<dbReference type="PANTHER" id="PTHR30629:SF2">
    <property type="entry name" value="PROPHAGE INTEGRASE INTS-RELATED"/>
    <property type="match status" value="1"/>
</dbReference>
<dbReference type="InterPro" id="IPR013762">
    <property type="entry name" value="Integrase-like_cat_sf"/>
</dbReference>
<keyword evidence="2" id="KW-0229">DNA integration</keyword>
<keyword evidence="4" id="KW-0233">DNA recombination</keyword>
<dbReference type="InterPro" id="IPR050808">
    <property type="entry name" value="Phage_Integrase"/>
</dbReference>
<dbReference type="EMBL" id="JABXXV010000009">
    <property type="protein sequence ID" value="NVN47980.1"/>
    <property type="molecule type" value="Genomic_DNA"/>
</dbReference>
<reference evidence="6 7" key="1">
    <citation type="submission" date="2020-06" db="EMBL/GenBank/DDBJ databases">
        <title>Synonyms of Asaia species.</title>
        <authorList>
            <person name="Sombolestani A."/>
        </authorList>
    </citation>
    <scope>NUCLEOTIDE SEQUENCE [LARGE SCALE GENOMIC DNA]</scope>
    <source>
        <strain evidence="6 7">LMG 27047</strain>
    </source>
</reference>
<dbReference type="Gene3D" id="1.10.443.10">
    <property type="entry name" value="Intergrase catalytic core"/>
    <property type="match status" value="1"/>
</dbReference>
<name>A0ABX2P7P7_9PROT</name>
<protein>
    <submittedName>
        <fullName evidence="6">Tyrosine-type recombinase/integrase</fullName>
    </submittedName>
</protein>